<feature type="signal peptide" evidence="1">
    <location>
        <begin position="1"/>
        <end position="22"/>
    </location>
</feature>
<evidence type="ECO:0000313" key="2">
    <source>
        <dbReference type="EMBL" id="MFH6982190.1"/>
    </source>
</evidence>
<evidence type="ECO:0000256" key="1">
    <source>
        <dbReference type="SAM" id="SignalP"/>
    </source>
</evidence>
<keyword evidence="3" id="KW-1185">Reference proteome</keyword>
<keyword evidence="1" id="KW-0732">Signal</keyword>
<evidence type="ECO:0000313" key="3">
    <source>
        <dbReference type="Proteomes" id="UP001610063"/>
    </source>
</evidence>
<protein>
    <submittedName>
        <fullName evidence="2">Uncharacterized protein</fullName>
    </submittedName>
</protein>
<dbReference type="Proteomes" id="UP001610063">
    <property type="component" value="Unassembled WGS sequence"/>
</dbReference>
<gene>
    <name evidence="2" type="ORF">ACHKAR_02015</name>
</gene>
<proteinExistence type="predicted"/>
<dbReference type="RefSeq" id="WP_395415956.1">
    <property type="nucleotide sequence ID" value="NZ_JBIPKE010000010.1"/>
</dbReference>
<sequence>MTKFGRIKLTILFATLAICANAQTLSKADFKGKLSKFFSEKYNITYLPNEFYDCSYKEYLDDNLGDMNEAYLTGKKCLFNYIDDIKLSDRGVKMLAEFEDAFVVSCLKQVEGYEEAVYTGRYCKCVHEQYVKYKIGFQDFLNPEFANSEIHQKMLTYCLSINEK</sequence>
<feature type="chain" id="PRO_5047149332" evidence="1">
    <location>
        <begin position="23"/>
        <end position="164"/>
    </location>
</feature>
<name>A0ABW7N569_9BACT</name>
<reference evidence="2 3" key="1">
    <citation type="journal article" date="2013" name="Int. J. Syst. Evol. Microbiol.">
        <title>Marinoscillum luteum sp. nov., isolated from marine sediment.</title>
        <authorList>
            <person name="Cha I.T."/>
            <person name="Park S.J."/>
            <person name="Kim S.J."/>
            <person name="Kim J.G."/>
            <person name="Jung M.Y."/>
            <person name="Shin K.S."/>
            <person name="Kwon K.K."/>
            <person name="Yang S.H."/>
            <person name="Seo Y.S."/>
            <person name="Rhee S.K."/>
        </authorList>
    </citation>
    <scope>NUCLEOTIDE SEQUENCE [LARGE SCALE GENOMIC DNA]</scope>
    <source>
        <strain evidence="2 3">KCTC 23939</strain>
    </source>
</reference>
<accession>A0ABW7N569</accession>
<organism evidence="2 3">
    <name type="scientific">Marinoscillum luteum</name>
    <dbReference type="NCBI Taxonomy" id="861051"/>
    <lineage>
        <taxon>Bacteria</taxon>
        <taxon>Pseudomonadati</taxon>
        <taxon>Bacteroidota</taxon>
        <taxon>Cytophagia</taxon>
        <taxon>Cytophagales</taxon>
        <taxon>Reichenbachiellaceae</taxon>
        <taxon>Marinoscillum</taxon>
    </lineage>
</organism>
<comment type="caution">
    <text evidence="2">The sequence shown here is derived from an EMBL/GenBank/DDBJ whole genome shotgun (WGS) entry which is preliminary data.</text>
</comment>
<dbReference type="EMBL" id="JBIPKE010000010">
    <property type="protein sequence ID" value="MFH6982190.1"/>
    <property type="molecule type" value="Genomic_DNA"/>
</dbReference>